<accession>A0ABR6F1H7</accession>
<dbReference type="Proteomes" id="UP000636110">
    <property type="component" value="Unassembled WGS sequence"/>
</dbReference>
<proteinExistence type="predicted"/>
<organism evidence="1 2">
    <name type="scientific">Pedobacter gandavensis</name>
    <dbReference type="NCBI Taxonomy" id="2679963"/>
    <lineage>
        <taxon>Bacteria</taxon>
        <taxon>Pseudomonadati</taxon>
        <taxon>Bacteroidota</taxon>
        <taxon>Sphingobacteriia</taxon>
        <taxon>Sphingobacteriales</taxon>
        <taxon>Sphingobacteriaceae</taxon>
        <taxon>Pedobacter</taxon>
    </lineage>
</organism>
<dbReference type="RefSeq" id="WP_182961168.1">
    <property type="nucleotide sequence ID" value="NZ_WNXC01000009.1"/>
</dbReference>
<dbReference type="InterPro" id="IPR032299">
    <property type="entry name" value="DUF4843"/>
</dbReference>
<sequence>MKKITPIIMVLLMALILVSCEKGLMTYDNKDADVYFSDAGRTVPEVAFDSTYVSLSYSTAKDSTIKIVVAVSGSRVDHDRAYNLAINPLSTAIEGVHFEALPRSLMIRKNKLLDTIKLKLIRTAEMMTKSFFVKIDLMPSPDFSTKFNTRAIKGKSISTISTKILFDDLLKKPKLWADNRWGTFSRKKLLYVCDFLGITPQYMDGDMSNDEVVALPRLVQRHLDRLKLEGNPVYEEDGSLMAMGYLSL</sequence>
<dbReference type="PROSITE" id="PS51257">
    <property type="entry name" value="PROKAR_LIPOPROTEIN"/>
    <property type="match status" value="1"/>
</dbReference>
<comment type="caution">
    <text evidence="1">The sequence shown here is derived from an EMBL/GenBank/DDBJ whole genome shotgun (WGS) entry which is preliminary data.</text>
</comment>
<gene>
    <name evidence="1" type="ORF">GM920_20955</name>
</gene>
<reference evidence="1 2" key="1">
    <citation type="submission" date="2019-11" db="EMBL/GenBank/DDBJ databases">
        <title>Description of Pedobacter sp. LMG 31462T.</title>
        <authorList>
            <person name="Carlier A."/>
            <person name="Qi S."/>
            <person name="Vandamme P."/>
        </authorList>
    </citation>
    <scope>NUCLEOTIDE SEQUENCE [LARGE SCALE GENOMIC DNA]</scope>
    <source>
        <strain evidence="1 2">LMG 31462</strain>
    </source>
</reference>
<dbReference type="EMBL" id="WNXC01000009">
    <property type="protein sequence ID" value="MBB2151383.1"/>
    <property type="molecule type" value="Genomic_DNA"/>
</dbReference>
<protein>
    <submittedName>
        <fullName evidence="1">DUF4843 domain-containing protein</fullName>
    </submittedName>
</protein>
<evidence type="ECO:0000313" key="1">
    <source>
        <dbReference type="EMBL" id="MBB2151383.1"/>
    </source>
</evidence>
<name>A0ABR6F1H7_9SPHI</name>
<keyword evidence="2" id="KW-1185">Reference proteome</keyword>
<dbReference type="Pfam" id="PF16132">
    <property type="entry name" value="DUF4843"/>
    <property type="match status" value="1"/>
</dbReference>
<evidence type="ECO:0000313" key="2">
    <source>
        <dbReference type="Proteomes" id="UP000636110"/>
    </source>
</evidence>